<sequence>MESIRLKTWITVMAMIILLTACTSVEKEKLGEAAAAKPEFTLFDKQTKIVMSEDETVQITVPENWITREVPLNGNNRLVVHNDQASMIINIIQEHHEDVNEDMDLDKWAEEFYAEIGQVTILEERVSQIDGVAAREKFIKFVQNNTNQFWMHTFLEKDGAFYLISTAISESSYSSNKEELQKMTETFKVLKPAEKEVFDSSNSQTMFNDDQSLQITVPLNWREARTDINEIGEFILKNDRKAEFLLMREFASGKTEEITVQEVVDGRFESYKQFYQGEIIGSRELLIDGRPAYQLEGRCEYKGEKHGLLITALQKDNAYYVMMISSPIEDFLVYEREYKRVLESFHVLKKVEEQNKSHGMENEQPKVFDNKLASMKIELTEGWKKIDIDQDAQLQAIHPGDNTWFYAYGEKVSEDDGLTVEDLFEFYSSDSGLENPRWTKPEPIKIQAYDAIYFKGTGTSEGTKATIIGAITLSSRQYTFLIFAGKQDVMEDNEAWFKKALTTYSERLW</sequence>
<evidence type="ECO:0000313" key="2">
    <source>
        <dbReference type="Proteomes" id="UP000681290"/>
    </source>
</evidence>
<comment type="caution">
    <text evidence="1">The sequence shown here is derived from an EMBL/GenBank/DDBJ whole genome shotgun (WGS) entry which is preliminary data.</text>
</comment>
<organism evidence="1 2">
    <name type="scientific">Paenibacillus woosongensis</name>
    <dbReference type="NCBI Taxonomy" id="307580"/>
    <lineage>
        <taxon>Bacteria</taxon>
        <taxon>Bacillati</taxon>
        <taxon>Bacillota</taxon>
        <taxon>Bacilli</taxon>
        <taxon>Bacillales</taxon>
        <taxon>Paenibacillaceae</taxon>
        <taxon>Paenibacillus</taxon>
    </lineage>
</organism>
<gene>
    <name evidence="1" type="ORF">J15TS10_00610</name>
</gene>
<accession>A0ABQ4MKP6</accession>
<dbReference type="EMBL" id="BOSM01000001">
    <property type="protein sequence ID" value="GIP56247.1"/>
    <property type="molecule type" value="Genomic_DNA"/>
</dbReference>
<name>A0ABQ4MKP6_9BACL</name>
<dbReference type="PROSITE" id="PS51257">
    <property type="entry name" value="PROKAR_LIPOPROTEIN"/>
    <property type="match status" value="1"/>
</dbReference>
<protein>
    <recommendedName>
        <fullName evidence="3">DUF1795 domain-containing protein</fullName>
    </recommendedName>
</protein>
<evidence type="ECO:0000313" key="1">
    <source>
        <dbReference type="EMBL" id="GIP56247.1"/>
    </source>
</evidence>
<keyword evidence="2" id="KW-1185">Reference proteome</keyword>
<dbReference type="RefSeq" id="WP_213588373.1">
    <property type="nucleotide sequence ID" value="NZ_BOSM01000001.1"/>
</dbReference>
<proteinExistence type="predicted"/>
<evidence type="ECO:0008006" key="3">
    <source>
        <dbReference type="Google" id="ProtNLM"/>
    </source>
</evidence>
<dbReference type="Proteomes" id="UP000681290">
    <property type="component" value="Unassembled WGS sequence"/>
</dbReference>
<dbReference type="Gene3D" id="3.40.1000.10">
    <property type="entry name" value="Mog1/PsbP, alpha/beta/alpha sandwich"/>
    <property type="match status" value="2"/>
</dbReference>
<reference evidence="1 2" key="1">
    <citation type="submission" date="2021-03" db="EMBL/GenBank/DDBJ databases">
        <title>Antimicrobial resistance genes in bacteria isolated from Japanese honey, and their potential for conferring macrolide and lincosamide resistance in the American foulbrood pathogen Paenibacillus larvae.</title>
        <authorList>
            <person name="Okamoto M."/>
            <person name="Kumagai M."/>
            <person name="Kanamori H."/>
            <person name="Takamatsu D."/>
        </authorList>
    </citation>
    <scope>NUCLEOTIDE SEQUENCE [LARGE SCALE GENOMIC DNA]</scope>
    <source>
        <strain evidence="1 2">J15TS10</strain>
    </source>
</reference>